<reference evidence="2" key="2">
    <citation type="journal article" date="2011" name="Stand. Genomic Sci.">
        <title>Complete genome sequence of Weeksella virosa type strain (9751T).</title>
        <authorList>
            <person name="Lang E."/>
            <person name="Teshima H."/>
            <person name="Lucas S."/>
            <person name="Lapidus A."/>
            <person name="Hammon N."/>
            <person name="Deshpande S."/>
            <person name="Nolan M."/>
            <person name="Cheng J."/>
            <person name="Pitluck S."/>
            <person name="Liolios K."/>
            <person name="Pagani I."/>
            <person name="Mikhailova N."/>
            <person name="Ivanova N."/>
            <person name="Mavromatis K."/>
            <person name="Pati A."/>
            <person name="Tapia R."/>
            <person name="Han C."/>
            <person name="Goodwin L."/>
            <person name="Chen A."/>
            <person name="Palaniappan K."/>
            <person name="Land M."/>
            <person name="Hauser L."/>
            <person name="Chang Y."/>
            <person name="Jeffries C."/>
            <person name="Brambilla E."/>
            <person name="Kopitz M."/>
            <person name="Rohde M."/>
            <person name="Goker M."/>
            <person name="Tindall B."/>
            <person name="Detter J."/>
            <person name="Woyke T."/>
            <person name="Bristow J."/>
            <person name="Eisen J."/>
            <person name="Markowitz V."/>
            <person name="Hugenholtz P."/>
            <person name="Klenk H."/>
            <person name="Kyrpides N."/>
        </authorList>
    </citation>
    <scope>NUCLEOTIDE SEQUENCE [LARGE SCALE GENOMIC DNA]</scope>
    <source>
        <strain evidence="2">ATCC 43766 / DSM 16922 / JCM 21250 / NBRC 16016 / NCTC 11634 / CL345/78</strain>
    </source>
</reference>
<gene>
    <name evidence="1" type="ordered locus">Weevi_0907</name>
</gene>
<evidence type="ECO:0000313" key="1">
    <source>
        <dbReference type="EMBL" id="ADX67618.1"/>
    </source>
</evidence>
<dbReference type="AlphaFoldDB" id="F0P1J0"/>
<dbReference type="KEGG" id="wvi:Weevi_0907"/>
<dbReference type="HOGENOM" id="CLU_2703896_0_0_10"/>
<sequence>MNRQDVQEKIRIRFRWSGLRGNAGCEFPLGKCVTIGVEQSEISMLDSNASIYKVDDKLAIVPETIDNGLTSDN</sequence>
<reference evidence="1 2" key="1">
    <citation type="journal article" date="2011" name="Stand. Genomic Sci.">
        <title>Complete genome sequence of Weeksella virosa type strain (9751).</title>
        <authorList>
            <person name="Lang E."/>
            <person name="Teshima H."/>
            <person name="Lucas S."/>
            <person name="Lapidus A."/>
            <person name="Hammon N."/>
            <person name="Deshpande S."/>
            <person name="Nolan M."/>
            <person name="Cheng J.F."/>
            <person name="Pitluck S."/>
            <person name="Liolios K."/>
            <person name="Pagani I."/>
            <person name="Mikhailova N."/>
            <person name="Ivanova N."/>
            <person name="Mavromatis K."/>
            <person name="Pati A."/>
            <person name="Tapia R."/>
            <person name="Han C."/>
            <person name="Goodwin L."/>
            <person name="Chen A."/>
            <person name="Palaniappan K."/>
            <person name="Land M."/>
            <person name="Hauser L."/>
            <person name="Chang Y.J."/>
            <person name="Jeffries C.D."/>
            <person name="Brambilla E.M."/>
            <person name="Kopitz M."/>
            <person name="Rohde M."/>
            <person name="Goker M."/>
            <person name="Tindall B.J."/>
            <person name="Detter J.C."/>
            <person name="Woyke T."/>
            <person name="Bristow J."/>
            <person name="Eisen J.A."/>
            <person name="Markowitz V."/>
            <person name="Hugenholtz P."/>
            <person name="Klenk H.P."/>
            <person name="Kyrpides N.C."/>
        </authorList>
    </citation>
    <scope>NUCLEOTIDE SEQUENCE [LARGE SCALE GENOMIC DNA]</scope>
    <source>
        <strain evidence="2">ATCC 43766 / DSM 16922 / JCM 21250 / NBRC 16016 / NCTC 11634 / CL345/78</strain>
    </source>
</reference>
<dbReference type="Proteomes" id="UP000008641">
    <property type="component" value="Chromosome"/>
</dbReference>
<organism evidence="1 2">
    <name type="scientific">Weeksella virosa (strain ATCC 43766 / DSM 16922 / JCM 21250 / CCUG 30538 / CDC 9751 / IAM 14551 / NBRC 16016 / NCTC 11634 / CL345/78)</name>
    <dbReference type="NCBI Taxonomy" id="865938"/>
    <lineage>
        <taxon>Bacteria</taxon>
        <taxon>Pseudomonadati</taxon>
        <taxon>Bacteroidota</taxon>
        <taxon>Flavobacteriia</taxon>
        <taxon>Flavobacteriales</taxon>
        <taxon>Weeksellaceae</taxon>
        <taxon>Weeksella</taxon>
    </lineage>
</organism>
<keyword evidence="2" id="KW-1185">Reference proteome</keyword>
<proteinExistence type="predicted"/>
<name>F0P1J0_WEEVC</name>
<dbReference type="EMBL" id="CP002455">
    <property type="protein sequence ID" value="ADX67618.1"/>
    <property type="molecule type" value="Genomic_DNA"/>
</dbReference>
<dbReference type="STRING" id="865938.Weevi_0907"/>
<dbReference type="OrthoDB" id="9938459at2"/>
<evidence type="ECO:0000313" key="2">
    <source>
        <dbReference type="Proteomes" id="UP000008641"/>
    </source>
</evidence>
<dbReference type="RefSeq" id="WP_013598009.1">
    <property type="nucleotide sequence ID" value="NC_015144.1"/>
</dbReference>
<accession>F0P1J0</accession>
<protein>
    <submittedName>
        <fullName evidence="1">Uncharacterized protein</fullName>
    </submittedName>
</protein>